<keyword evidence="4 6" id="KW-1133">Transmembrane helix</keyword>
<keyword evidence="2" id="KW-1003">Cell membrane</keyword>
<feature type="transmembrane region" description="Helical" evidence="6">
    <location>
        <begin position="166"/>
        <end position="188"/>
    </location>
</feature>
<proteinExistence type="predicted"/>
<reference evidence="7" key="1">
    <citation type="submission" date="2019-11" db="EMBL/GenBank/DDBJ databases">
        <title>Microbial mats filling the niche in hypersaline microbial mats.</title>
        <authorList>
            <person name="Wong H.L."/>
            <person name="Macleod F.I."/>
            <person name="White R.A. III"/>
            <person name="Burns B.P."/>
        </authorList>
    </citation>
    <scope>NUCLEOTIDE SEQUENCE</scope>
    <source>
        <strain evidence="7">Bin_327</strain>
    </source>
</reference>
<accession>A0A9D5KA97</accession>
<gene>
    <name evidence="7" type="ORF">GF359_02920</name>
</gene>
<evidence type="ECO:0000256" key="2">
    <source>
        <dbReference type="ARBA" id="ARBA00022475"/>
    </source>
</evidence>
<dbReference type="Proteomes" id="UP000630660">
    <property type="component" value="Unassembled WGS sequence"/>
</dbReference>
<evidence type="ECO:0000256" key="5">
    <source>
        <dbReference type="ARBA" id="ARBA00023136"/>
    </source>
</evidence>
<keyword evidence="3 6" id="KW-0812">Transmembrane</keyword>
<feature type="transmembrane region" description="Helical" evidence="6">
    <location>
        <begin position="84"/>
        <end position="110"/>
    </location>
</feature>
<feature type="transmembrane region" description="Helical" evidence="6">
    <location>
        <begin position="376"/>
        <end position="396"/>
    </location>
</feature>
<comment type="subcellular location">
    <subcellularLocation>
        <location evidence="1">Cell membrane</location>
        <topology evidence="1">Multi-pass membrane protein</topology>
    </subcellularLocation>
</comment>
<evidence type="ECO:0000256" key="4">
    <source>
        <dbReference type="ARBA" id="ARBA00022989"/>
    </source>
</evidence>
<feature type="transmembrane region" description="Helical" evidence="6">
    <location>
        <begin position="200"/>
        <end position="218"/>
    </location>
</feature>
<keyword evidence="5 6" id="KW-0472">Membrane</keyword>
<feature type="transmembrane region" description="Helical" evidence="6">
    <location>
        <begin position="402"/>
        <end position="425"/>
    </location>
</feature>
<feature type="transmembrane region" description="Helical" evidence="6">
    <location>
        <begin position="267"/>
        <end position="294"/>
    </location>
</feature>
<feature type="transmembrane region" description="Helical" evidence="6">
    <location>
        <begin position="230"/>
        <end position="247"/>
    </location>
</feature>
<sequence>MKLTDLKLLSKDTIIYGIGRSSTQAVQILLMPLYAAYLPADEFGVRALTMAIYGVLQIVSLWALDQAVLADYYKVSSLKERRKVVSTGFTLGVIMSLFWGAVSFAFASFLPQILAVFGQVPGDGIWGLELNQAASILKLFSLYAAFTPPVMIFLSYLRSAKRPIAYSIYTLVTALLRVGLMILALVVFKRGLKGLYEVDAILAVCTFPVLVILVYTQTKGIKFSFTTLRSMLKYALPIIPTAAFGWLRNLGDRFLINLFLTEREVGIYSYALNFPKVINFLLIVPLGLAWAPYLFSIKDRPDLPRIISRVLTYFLFAAGFALVLLGGTSSEILRIIAKLPEYWEGAHLVPLLVLGMCVGGACNVLGTVIAIKRKTVYFTITTLVSAAVAVLLNVTLLPVLGLWASAIALFASYTAMLAATLLLTGRLITIPFEKRRILVIAVTALTLTPVLSWWHFSSPITGLVVKTVVGTLCYAGHLLSLGFLLPEEKAVITSRLRNLIKRGRRKR</sequence>
<dbReference type="PANTHER" id="PTHR30250:SF11">
    <property type="entry name" value="O-ANTIGEN TRANSPORTER-RELATED"/>
    <property type="match status" value="1"/>
</dbReference>
<organism evidence="7 8">
    <name type="scientific">candidate division WOR-3 bacterium</name>
    <dbReference type="NCBI Taxonomy" id="2052148"/>
    <lineage>
        <taxon>Bacteria</taxon>
        <taxon>Bacteria division WOR-3</taxon>
    </lineage>
</organism>
<dbReference type="InterPro" id="IPR002797">
    <property type="entry name" value="Polysacc_synth"/>
</dbReference>
<feature type="transmembrane region" description="Helical" evidence="6">
    <location>
        <begin position="462"/>
        <end position="485"/>
    </location>
</feature>
<evidence type="ECO:0000313" key="7">
    <source>
        <dbReference type="EMBL" id="MBD3364146.1"/>
    </source>
</evidence>
<evidence type="ECO:0000256" key="6">
    <source>
        <dbReference type="SAM" id="Phobius"/>
    </source>
</evidence>
<dbReference type="GO" id="GO:0005886">
    <property type="term" value="C:plasma membrane"/>
    <property type="evidence" value="ECO:0007669"/>
    <property type="project" value="UniProtKB-SubCell"/>
</dbReference>
<protein>
    <submittedName>
        <fullName evidence="7">Oligosaccharide flippase family protein</fullName>
    </submittedName>
</protein>
<dbReference type="AlphaFoldDB" id="A0A9D5KA97"/>
<feature type="transmembrane region" description="Helical" evidence="6">
    <location>
        <begin position="43"/>
        <end position="64"/>
    </location>
</feature>
<evidence type="ECO:0000313" key="8">
    <source>
        <dbReference type="Proteomes" id="UP000630660"/>
    </source>
</evidence>
<dbReference type="Pfam" id="PF01943">
    <property type="entry name" value="Polysacc_synt"/>
    <property type="match status" value="1"/>
</dbReference>
<evidence type="ECO:0000256" key="1">
    <source>
        <dbReference type="ARBA" id="ARBA00004651"/>
    </source>
</evidence>
<feature type="transmembrane region" description="Helical" evidence="6">
    <location>
        <begin position="348"/>
        <end position="369"/>
    </location>
</feature>
<dbReference type="EMBL" id="WJKJ01000092">
    <property type="protein sequence ID" value="MBD3364146.1"/>
    <property type="molecule type" value="Genomic_DNA"/>
</dbReference>
<name>A0A9D5KA97_UNCW3</name>
<comment type="caution">
    <text evidence="7">The sequence shown here is derived from an EMBL/GenBank/DDBJ whole genome shotgun (WGS) entry which is preliminary data.</text>
</comment>
<dbReference type="InterPro" id="IPR050833">
    <property type="entry name" value="Poly_Biosynth_Transport"/>
</dbReference>
<dbReference type="PANTHER" id="PTHR30250">
    <property type="entry name" value="PST FAMILY PREDICTED COLANIC ACID TRANSPORTER"/>
    <property type="match status" value="1"/>
</dbReference>
<evidence type="ECO:0000256" key="3">
    <source>
        <dbReference type="ARBA" id="ARBA00022692"/>
    </source>
</evidence>
<feature type="transmembrane region" description="Helical" evidence="6">
    <location>
        <begin position="437"/>
        <end position="456"/>
    </location>
</feature>
<feature type="transmembrane region" description="Helical" evidence="6">
    <location>
        <begin position="306"/>
        <end position="328"/>
    </location>
</feature>
<feature type="transmembrane region" description="Helical" evidence="6">
    <location>
        <begin position="21"/>
        <end position="37"/>
    </location>
</feature>
<feature type="transmembrane region" description="Helical" evidence="6">
    <location>
        <begin position="130"/>
        <end position="154"/>
    </location>
</feature>